<evidence type="ECO:0000313" key="6">
    <source>
        <dbReference type="EMBL" id="PIV08676.1"/>
    </source>
</evidence>
<dbReference type="Pfam" id="PF08245">
    <property type="entry name" value="Mur_ligase_M"/>
    <property type="match status" value="1"/>
</dbReference>
<dbReference type="PANTHER" id="PTHR43024:SF1">
    <property type="entry name" value="UDP-N-ACETYLMURAMOYL-TRIPEPTIDE--D-ALANYL-D-ALANINE LIGASE"/>
    <property type="match status" value="1"/>
</dbReference>
<dbReference type="Pfam" id="PF02875">
    <property type="entry name" value="Mur_ligase_C"/>
    <property type="match status" value="1"/>
</dbReference>
<accession>A0A2M7BT76</accession>
<comment type="caution">
    <text evidence="6">The sequence shown here is derived from an EMBL/GenBank/DDBJ whole genome shotgun (WGS) entry which is preliminary data.</text>
</comment>
<dbReference type="InterPro" id="IPR004101">
    <property type="entry name" value="Mur_ligase_C"/>
</dbReference>
<keyword evidence="1" id="KW-0436">Ligase</keyword>
<dbReference type="Gene3D" id="3.40.1190.10">
    <property type="entry name" value="Mur-like, catalytic domain"/>
    <property type="match status" value="1"/>
</dbReference>
<feature type="domain" description="Mur ligase C-terminal" evidence="4">
    <location>
        <begin position="133"/>
        <end position="255"/>
    </location>
</feature>
<dbReference type="Proteomes" id="UP000230119">
    <property type="component" value="Unassembled WGS sequence"/>
</dbReference>
<dbReference type="InterPro" id="IPR051046">
    <property type="entry name" value="MurCDEF_CellWall_CoF430Synth"/>
</dbReference>
<proteinExistence type="predicted"/>
<evidence type="ECO:0000256" key="3">
    <source>
        <dbReference type="ARBA" id="ARBA00022840"/>
    </source>
</evidence>
<name>A0A2M7BT76_9BACT</name>
<dbReference type="Gene3D" id="3.90.190.20">
    <property type="entry name" value="Mur ligase, C-terminal domain"/>
    <property type="match status" value="1"/>
</dbReference>
<dbReference type="InterPro" id="IPR013221">
    <property type="entry name" value="Mur_ligase_cen"/>
</dbReference>
<dbReference type="InterPro" id="IPR036565">
    <property type="entry name" value="Mur-like_cat_sf"/>
</dbReference>
<reference evidence="7" key="1">
    <citation type="submission" date="2017-09" db="EMBL/GenBank/DDBJ databases">
        <title>Depth-based differentiation of microbial function through sediment-hosted aquifers and enrichment of novel symbionts in the deep terrestrial subsurface.</title>
        <authorList>
            <person name="Probst A.J."/>
            <person name="Ladd B."/>
            <person name="Jarett J.K."/>
            <person name="Geller-Mcgrath D.E."/>
            <person name="Sieber C.M.K."/>
            <person name="Emerson J.B."/>
            <person name="Anantharaman K."/>
            <person name="Thomas B.C."/>
            <person name="Malmstrom R."/>
            <person name="Stieglmeier M."/>
            <person name="Klingl A."/>
            <person name="Woyke T."/>
            <person name="Ryan C.M."/>
            <person name="Banfield J.F."/>
        </authorList>
    </citation>
    <scope>NUCLEOTIDE SEQUENCE [LARGE SCALE GENOMIC DNA]</scope>
</reference>
<feature type="non-terminal residue" evidence="6">
    <location>
        <position position="1"/>
    </location>
</feature>
<evidence type="ECO:0000259" key="4">
    <source>
        <dbReference type="Pfam" id="PF02875"/>
    </source>
</evidence>
<dbReference type="SUPFAM" id="SSF53244">
    <property type="entry name" value="MurD-like peptide ligases, peptide-binding domain"/>
    <property type="match status" value="1"/>
</dbReference>
<organism evidence="6 7">
    <name type="scientific">Candidatus Roizmanbacteria bacterium CG03_land_8_20_14_0_80_39_12</name>
    <dbReference type="NCBI Taxonomy" id="1974847"/>
    <lineage>
        <taxon>Bacteria</taxon>
        <taxon>Candidatus Roizmaniibacteriota</taxon>
    </lineage>
</organism>
<gene>
    <name evidence="6" type="ORF">COS52_01430</name>
</gene>
<dbReference type="AlphaFoldDB" id="A0A2M7BT76"/>
<dbReference type="EMBL" id="PEVA01000058">
    <property type="protein sequence ID" value="PIV08676.1"/>
    <property type="molecule type" value="Genomic_DNA"/>
</dbReference>
<evidence type="ECO:0000256" key="2">
    <source>
        <dbReference type="ARBA" id="ARBA00022741"/>
    </source>
</evidence>
<dbReference type="GO" id="GO:0016881">
    <property type="term" value="F:acid-amino acid ligase activity"/>
    <property type="evidence" value="ECO:0007669"/>
    <property type="project" value="InterPro"/>
</dbReference>
<sequence>EMGEYSRGDIRDICAIVKPQIGIITGINEAHLERMGSLDNTVATIFELAQDMDKDGLLVLNGDNEHIHTNYKKYISHQQIVLCSSKKGTDLKSSLLGRYAKGVLQAGEAVAHSLGLSAEQIKVGTSLIKPLPHRLQPIEGTRGVLVIDDSYNGNPSGVSEAIYVLGTYSNRRKVYITPGLVETGEKTAEIHRKIGKGLSKVANLVVLIANSVTPYIQEGLIANGFNTENIRWYKSAEAAHADMANIIQPNDVVLFQNDWTDNYI</sequence>
<protein>
    <recommendedName>
        <fullName evidence="8">Mur ligase central domain-containing protein</fullName>
    </recommendedName>
</protein>
<dbReference type="PANTHER" id="PTHR43024">
    <property type="entry name" value="UDP-N-ACETYLMURAMOYL-TRIPEPTIDE--D-ALANYL-D-ALANINE LIGASE"/>
    <property type="match status" value="1"/>
</dbReference>
<evidence type="ECO:0000313" key="7">
    <source>
        <dbReference type="Proteomes" id="UP000230119"/>
    </source>
</evidence>
<keyword evidence="3" id="KW-0067">ATP-binding</keyword>
<evidence type="ECO:0008006" key="8">
    <source>
        <dbReference type="Google" id="ProtNLM"/>
    </source>
</evidence>
<evidence type="ECO:0000256" key="1">
    <source>
        <dbReference type="ARBA" id="ARBA00022598"/>
    </source>
</evidence>
<dbReference type="GO" id="GO:0005524">
    <property type="term" value="F:ATP binding"/>
    <property type="evidence" value="ECO:0007669"/>
    <property type="project" value="UniProtKB-KW"/>
</dbReference>
<evidence type="ECO:0000259" key="5">
    <source>
        <dbReference type="Pfam" id="PF08245"/>
    </source>
</evidence>
<feature type="domain" description="Mur ligase central" evidence="5">
    <location>
        <begin position="1"/>
        <end position="89"/>
    </location>
</feature>
<dbReference type="SUPFAM" id="SSF53623">
    <property type="entry name" value="MurD-like peptide ligases, catalytic domain"/>
    <property type="match status" value="1"/>
</dbReference>
<dbReference type="InterPro" id="IPR036615">
    <property type="entry name" value="Mur_ligase_C_dom_sf"/>
</dbReference>
<keyword evidence="2" id="KW-0547">Nucleotide-binding</keyword>